<evidence type="ECO:0000313" key="3">
    <source>
        <dbReference type="Proteomes" id="UP000277582"/>
    </source>
</evidence>
<protein>
    <submittedName>
        <fullName evidence="2">Uncharacterized protein</fullName>
    </submittedName>
</protein>
<proteinExistence type="predicted"/>
<evidence type="ECO:0000256" key="1">
    <source>
        <dbReference type="SAM" id="Phobius"/>
    </source>
</evidence>
<organism evidence="2 3">
    <name type="scientific">Candidatus Methanodesulfokora washburnensis</name>
    <dbReference type="NCBI Taxonomy" id="2478471"/>
    <lineage>
        <taxon>Archaea</taxon>
        <taxon>Thermoproteota</taxon>
        <taxon>Candidatus Korarchaeia</taxon>
        <taxon>Candidatus Korarchaeia incertae sedis</taxon>
        <taxon>Candidatus Methanodesulfokora</taxon>
    </lineage>
</organism>
<keyword evidence="1" id="KW-1133">Transmembrane helix</keyword>
<sequence length="128" mass="14060">MLFFYGIGIPLFVEGLATIISELTGLPTHELLGGLTPLERPVNITPEENFIMGMFFMMVGCSMIALGFFAFPTYQTWKLAKMGVVLAISFCLLPIVSAAFIAFSIPLEEQVAILFIIILAIIILLIKT</sequence>
<keyword evidence="3" id="KW-1185">Reference proteome</keyword>
<feature type="transmembrane region" description="Helical" evidence="1">
    <location>
        <begin position="83"/>
        <end position="105"/>
    </location>
</feature>
<keyword evidence="1" id="KW-0472">Membrane</keyword>
<dbReference type="AlphaFoldDB" id="A0A429GJV5"/>
<feature type="transmembrane region" description="Helical" evidence="1">
    <location>
        <begin position="50"/>
        <end position="71"/>
    </location>
</feature>
<evidence type="ECO:0000313" key="2">
    <source>
        <dbReference type="EMBL" id="RSN74085.1"/>
    </source>
</evidence>
<dbReference type="EMBL" id="RCOS01000101">
    <property type="protein sequence ID" value="RSN74085.1"/>
    <property type="molecule type" value="Genomic_DNA"/>
</dbReference>
<feature type="transmembrane region" description="Helical" evidence="1">
    <location>
        <begin position="111"/>
        <end position="126"/>
    </location>
</feature>
<dbReference type="Proteomes" id="UP000277582">
    <property type="component" value="Unassembled WGS sequence"/>
</dbReference>
<comment type="caution">
    <text evidence="2">The sequence shown here is derived from an EMBL/GenBank/DDBJ whole genome shotgun (WGS) entry which is preliminary data.</text>
</comment>
<reference evidence="2 3" key="1">
    <citation type="submission" date="2018-10" db="EMBL/GenBank/DDBJ databases">
        <title>Co-occurring genomic capacity for anaerobic methane metabolism and dissimilatory sulfite reduction discovered in the Korarchaeota.</title>
        <authorList>
            <person name="Mckay L.J."/>
            <person name="Dlakic M."/>
            <person name="Fields M.W."/>
            <person name="Delmont T.O."/>
            <person name="Eren A.M."/>
            <person name="Jay Z.J."/>
            <person name="Klingelsmith K.B."/>
            <person name="Rusch D.B."/>
            <person name="Inskeep W.P."/>
        </authorList>
    </citation>
    <scope>NUCLEOTIDE SEQUENCE [LARGE SCALE GENOMIC DNA]</scope>
    <source>
        <strain evidence="2 3">MDKW</strain>
    </source>
</reference>
<name>A0A429GJV5_9CREN</name>
<gene>
    <name evidence="2" type="ORF">D6D85_08835</name>
</gene>
<accession>A0A429GJV5</accession>
<keyword evidence="1" id="KW-0812">Transmembrane</keyword>